<dbReference type="PANTHER" id="PTHR31157:SF1">
    <property type="entry name" value="SCP DOMAIN-CONTAINING PROTEIN"/>
    <property type="match status" value="1"/>
</dbReference>
<dbReference type="EMBL" id="OY726397">
    <property type="protein sequence ID" value="CAJ1500846.1"/>
    <property type="molecule type" value="Genomic_DNA"/>
</dbReference>
<protein>
    <submittedName>
        <fullName evidence="1">CAP domain-containing protein</fullName>
    </submittedName>
</protein>
<dbReference type="Gene3D" id="3.40.33.10">
    <property type="entry name" value="CAP"/>
    <property type="match status" value="1"/>
</dbReference>
<evidence type="ECO:0000313" key="2">
    <source>
        <dbReference type="Proteomes" id="UP001190465"/>
    </source>
</evidence>
<dbReference type="PANTHER" id="PTHR31157">
    <property type="entry name" value="SCP DOMAIN-CONTAINING PROTEIN"/>
    <property type="match status" value="1"/>
</dbReference>
<evidence type="ECO:0000313" key="1">
    <source>
        <dbReference type="EMBL" id="CAJ1500846.1"/>
    </source>
</evidence>
<organism evidence="1 2">
    <name type="scientific">[Mycobacterium] burgundiense</name>
    <dbReference type="NCBI Taxonomy" id="3064286"/>
    <lineage>
        <taxon>Bacteria</taxon>
        <taxon>Bacillati</taxon>
        <taxon>Actinomycetota</taxon>
        <taxon>Actinomycetes</taxon>
        <taxon>Mycobacteriales</taxon>
        <taxon>Mycobacteriaceae</taxon>
        <taxon>Mycolicibacterium</taxon>
    </lineage>
</organism>
<accession>A0ABM9LL25</accession>
<name>A0ABM9LL25_9MYCO</name>
<keyword evidence="2" id="KW-1185">Reference proteome</keyword>
<gene>
    <name evidence="1" type="ORF">MU0053_001774</name>
</gene>
<sequence>MPITLLTTLAVVAAPGAAADNKRLNDSIVANVHTMMMKAGCADDLDIEPMVRVNPKLRLAAQWHANDVLNNHALNGDIGSDGSTVADRARAAGYEGEVAETTAINPALAINGIEILNQWFYRPDYHATMSNCANVDIGVWSENSLNRSVLVAVYGHGDAAGPVTAPGRVAGAR</sequence>
<dbReference type="InterPro" id="IPR035940">
    <property type="entry name" value="CAP_sf"/>
</dbReference>
<reference evidence="1 2" key="1">
    <citation type="submission" date="2023-08" db="EMBL/GenBank/DDBJ databases">
        <authorList>
            <person name="Folkvardsen B D."/>
            <person name="Norman A."/>
        </authorList>
    </citation>
    <scope>NUCLEOTIDE SEQUENCE [LARGE SCALE GENOMIC DNA]</scope>
    <source>
        <strain evidence="1 2">Mu0053</strain>
    </source>
</reference>
<dbReference type="Proteomes" id="UP001190465">
    <property type="component" value="Chromosome"/>
</dbReference>
<proteinExistence type="predicted"/>
<dbReference type="CDD" id="cd05379">
    <property type="entry name" value="CAP_bacterial"/>
    <property type="match status" value="1"/>
</dbReference>